<evidence type="ECO:0000259" key="1">
    <source>
        <dbReference type="PROSITE" id="PS50879"/>
    </source>
</evidence>
<comment type="caution">
    <text evidence="2">The sequence shown here is derived from an EMBL/GenBank/DDBJ whole genome shotgun (WGS) entry which is preliminary data.</text>
</comment>
<protein>
    <submittedName>
        <fullName evidence="2">Ribonuclease HI</fullName>
    </submittedName>
</protein>
<dbReference type="CDD" id="cd09279">
    <property type="entry name" value="RNase_HI_like"/>
    <property type="match status" value="1"/>
</dbReference>
<dbReference type="GO" id="GO:0004523">
    <property type="term" value="F:RNA-DNA hybrid ribonuclease activity"/>
    <property type="evidence" value="ECO:0007669"/>
    <property type="project" value="InterPro"/>
</dbReference>
<dbReference type="InterPro" id="IPR002156">
    <property type="entry name" value="RNaseH_domain"/>
</dbReference>
<dbReference type="GO" id="GO:0003676">
    <property type="term" value="F:nucleic acid binding"/>
    <property type="evidence" value="ECO:0007669"/>
    <property type="project" value="InterPro"/>
</dbReference>
<dbReference type="AlphaFoldDB" id="A0A562QT36"/>
<dbReference type="PROSITE" id="PS50879">
    <property type="entry name" value="RNASE_H_1"/>
    <property type="match status" value="1"/>
</dbReference>
<sequence>MQIRLEWSYHLLKRKQTYFMKSEWMSVEESLALVADLEKTGRLKEVVFLDQEDSTWTKKELLRFLKQLESEPHNVKAYVDGGYDLSSKKAGIGIAIYFQQNHKSWRVRFNDQLELLQDNNEAEYAALYRLIQQLETIGMHHQPITVYMDSMVVVNQASGEWPCLEDHYIRWLNRIDELARVLGLTLQYELIDRNANKEADQLATQALKGVEIESKIERA</sequence>
<gene>
    <name evidence="2" type="ORF">IQ10_00971</name>
</gene>
<name>A0A562QT36_9BACI</name>
<dbReference type="Gene3D" id="3.30.420.10">
    <property type="entry name" value="Ribonuclease H-like superfamily/Ribonuclease H"/>
    <property type="match status" value="1"/>
</dbReference>
<dbReference type="SUPFAM" id="SSF53098">
    <property type="entry name" value="Ribonuclease H-like"/>
    <property type="match status" value="1"/>
</dbReference>
<dbReference type="OrthoDB" id="2680098at2"/>
<reference evidence="2 3" key="1">
    <citation type="journal article" date="2015" name="Stand. Genomic Sci.">
        <title>Genomic Encyclopedia of Bacterial and Archaeal Type Strains, Phase III: the genomes of soil and plant-associated and newly described type strains.</title>
        <authorList>
            <person name="Whitman W.B."/>
            <person name="Woyke T."/>
            <person name="Klenk H.P."/>
            <person name="Zhou Y."/>
            <person name="Lilburn T.G."/>
            <person name="Beck B.J."/>
            <person name="De Vos P."/>
            <person name="Vandamme P."/>
            <person name="Eisen J.A."/>
            <person name="Garrity G."/>
            <person name="Hugenholtz P."/>
            <person name="Kyrpides N.C."/>
        </authorList>
    </citation>
    <scope>NUCLEOTIDE SEQUENCE [LARGE SCALE GENOMIC DNA]</scope>
    <source>
        <strain evidence="2 3">CGMCC 1.10116</strain>
    </source>
</reference>
<dbReference type="InterPro" id="IPR036397">
    <property type="entry name" value="RNaseH_sf"/>
</dbReference>
<dbReference type="EMBL" id="VLKZ01000002">
    <property type="protein sequence ID" value="TWI59256.1"/>
    <property type="molecule type" value="Genomic_DNA"/>
</dbReference>
<dbReference type="Pfam" id="PF13456">
    <property type="entry name" value="RVT_3"/>
    <property type="match status" value="1"/>
</dbReference>
<dbReference type="PANTHER" id="PTHR46387:SF2">
    <property type="entry name" value="RIBONUCLEASE HI"/>
    <property type="match status" value="1"/>
</dbReference>
<keyword evidence="3" id="KW-1185">Reference proteome</keyword>
<dbReference type="NCBIfam" id="NF005822">
    <property type="entry name" value="PRK07708.1"/>
    <property type="match status" value="1"/>
</dbReference>
<feature type="domain" description="RNase H type-1" evidence="1">
    <location>
        <begin position="71"/>
        <end position="208"/>
    </location>
</feature>
<dbReference type="PANTHER" id="PTHR46387">
    <property type="entry name" value="POLYNUCLEOTIDYL TRANSFERASE, RIBONUCLEASE H-LIKE SUPERFAMILY PROTEIN"/>
    <property type="match status" value="1"/>
</dbReference>
<dbReference type="RefSeq" id="WP_144449328.1">
    <property type="nucleotide sequence ID" value="NZ_VLKZ01000002.1"/>
</dbReference>
<dbReference type="Proteomes" id="UP000315711">
    <property type="component" value="Unassembled WGS sequence"/>
</dbReference>
<organism evidence="2 3">
    <name type="scientific">Halalkalibacter nanhaiisediminis</name>
    <dbReference type="NCBI Taxonomy" id="688079"/>
    <lineage>
        <taxon>Bacteria</taxon>
        <taxon>Bacillati</taxon>
        <taxon>Bacillota</taxon>
        <taxon>Bacilli</taxon>
        <taxon>Bacillales</taxon>
        <taxon>Bacillaceae</taxon>
        <taxon>Halalkalibacter</taxon>
    </lineage>
</organism>
<accession>A0A562QT36</accession>
<evidence type="ECO:0000313" key="2">
    <source>
        <dbReference type="EMBL" id="TWI59256.1"/>
    </source>
</evidence>
<proteinExistence type="predicted"/>
<dbReference type="InterPro" id="IPR012337">
    <property type="entry name" value="RNaseH-like_sf"/>
</dbReference>
<evidence type="ECO:0000313" key="3">
    <source>
        <dbReference type="Proteomes" id="UP000315711"/>
    </source>
</evidence>